<dbReference type="GO" id="GO:0008170">
    <property type="term" value="F:N-methyltransferase activity"/>
    <property type="evidence" value="ECO:0007669"/>
    <property type="project" value="UniProtKB-ARBA"/>
</dbReference>
<dbReference type="InterPro" id="IPR053010">
    <property type="entry name" value="SET_SmydA-8"/>
</dbReference>
<dbReference type="Proteomes" id="UP001162156">
    <property type="component" value="Unassembled WGS sequence"/>
</dbReference>
<accession>A0AAV8WK28</accession>
<name>A0AAV8WK28_9CUCU</name>
<dbReference type="PROSITE" id="PS50280">
    <property type="entry name" value="SET"/>
    <property type="match status" value="1"/>
</dbReference>
<dbReference type="CDD" id="cd20071">
    <property type="entry name" value="SET_SMYD"/>
    <property type="match status" value="1"/>
</dbReference>
<dbReference type="InterPro" id="IPR001214">
    <property type="entry name" value="SET_dom"/>
</dbReference>
<organism evidence="2 3">
    <name type="scientific">Rhamnusium bicolor</name>
    <dbReference type="NCBI Taxonomy" id="1586634"/>
    <lineage>
        <taxon>Eukaryota</taxon>
        <taxon>Metazoa</taxon>
        <taxon>Ecdysozoa</taxon>
        <taxon>Arthropoda</taxon>
        <taxon>Hexapoda</taxon>
        <taxon>Insecta</taxon>
        <taxon>Pterygota</taxon>
        <taxon>Neoptera</taxon>
        <taxon>Endopterygota</taxon>
        <taxon>Coleoptera</taxon>
        <taxon>Polyphaga</taxon>
        <taxon>Cucujiformia</taxon>
        <taxon>Chrysomeloidea</taxon>
        <taxon>Cerambycidae</taxon>
        <taxon>Lepturinae</taxon>
        <taxon>Rhagiini</taxon>
        <taxon>Rhamnusium</taxon>
    </lineage>
</organism>
<dbReference type="Pfam" id="PF00856">
    <property type="entry name" value="SET"/>
    <property type="match status" value="1"/>
</dbReference>
<reference evidence="2" key="1">
    <citation type="journal article" date="2023" name="Insect Mol. Biol.">
        <title>Genome sequencing provides insights into the evolution of gene families encoding plant cell wall-degrading enzymes in longhorned beetles.</title>
        <authorList>
            <person name="Shin N.R."/>
            <person name="Okamura Y."/>
            <person name="Kirsch R."/>
            <person name="Pauchet Y."/>
        </authorList>
    </citation>
    <scope>NUCLEOTIDE SEQUENCE</scope>
    <source>
        <strain evidence="2">RBIC_L_NR</strain>
    </source>
</reference>
<dbReference type="Gene3D" id="2.170.270.10">
    <property type="entry name" value="SET domain"/>
    <property type="match status" value="1"/>
</dbReference>
<sequence length="181" mass="21108">MIHPTYQCITVLRCLYQKQFLPEVWKKIELLQSHCEERKGTQKYEQDRVAVAQFIIRFFKLENVFTEEEIMKVCGIVLVNTHEVPLTQPPHIAIYESTSMFEHSCSANCNKSFTNKGGVLITSGSYIKKGENLSICYTDPLWGTPNRRHHLYESKFFWCNCSRCLDPTEFGTYFSSLKCQN</sequence>
<dbReference type="GO" id="GO:0008276">
    <property type="term" value="F:protein methyltransferase activity"/>
    <property type="evidence" value="ECO:0007669"/>
    <property type="project" value="UniProtKB-ARBA"/>
</dbReference>
<dbReference type="InterPro" id="IPR046341">
    <property type="entry name" value="SET_dom_sf"/>
</dbReference>
<dbReference type="AlphaFoldDB" id="A0AAV8WK28"/>
<feature type="non-terminal residue" evidence="2">
    <location>
        <position position="181"/>
    </location>
</feature>
<evidence type="ECO:0000313" key="2">
    <source>
        <dbReference type="EMBL" id="KAJ8926141.1"/>
    </source>
</evidence>
<dbReference type="PANTHER" id="PTHR46455:SF4">
    <property type="entry name" value="GH11294P"/>
    <property type="match status" value="1"/>
</dbReference>
<dbReference type="PANTHER" id="PTHR46455">
    <property type="entry name" value="SET AND MYND DOMAIN CONTAINING, ARTHROPOD-SPECIFIC, MEMBER 4, ISOFORM A"/>
    <property type="match status" value="1"/>
</dbReference>
<keyword evidence="3" id="KW-1185">Reference proteome</keyword>
<dbReference type="EMBL" id="JANEYF010006014">
    <property type="protein sequence ID" value="KAJ8926141.1"/>
    <property type="molecule type" value="Genomic_DNA"/>
</dbReference>
<dbReference type="SUPFAM" id="SSF82199">
    <property type="entry name" value="SET domain"/>
    <property type="match status" value="1"/>
</dbReference>
<protein>
    <recommendedName>
        <fullName evidence="1">SET domain-containing protein</fullName>
    </recommendedName>
</protein>
<evidence type="ECO:0000313" key="3">
    <source>
        <dbReference type="Proteomes" id="UP001162156"/>
    </source>
</evidence>
<feature type="domain" description="SET" evidence="1">
    <location>
        <begin position="26"/>
        <end position="138"/>
    </location>
</feature>
<gene>
    <name evidence="2" type="ORF">NQ314_021523</name>
</gene>
<proteinExistence type="predicted"/>
<dbReference type="InterPro" id="IPR011990">
    <property type="entry name" value="TPR-like_helical_dom_sf"/>
</dbReference>
<dbReference type="GO" id="GO:0008757">
    <property type="term" value="F:S-adenosylmethionine-dependent methyltransferase activity"/>
    <property type="evidence" value="ECO:0007669"/>
    <property type="project" value="UniProtKB-ARBA"/>
</dbReference>
<evidence type="ECO:0000259" key="1">
    <source>
        <dbReference type="PROSITE" id="PS50280"/>
    </source>
</evidence>
<dbReference type="Gene3D" id="1.25.40.10">
    <property type="entry name" value="Tetratricopeptide repeat domain"/>
    <property type="match status" value="1"/>
</dbReference>
<comment type="caution">
    <text evidence="2">The sequence shown here is derived from an EMBL/GenBank/DDBJ whole genome shotgun (WGS) entry which is preliminary data.</text>
</comment>